<dbReference type="NCBIfam" id="TIGR04345">
    <property type="entry name" value="ovoA_Cterm"/>
    <property type="match status" value="1"/>
</dbReference>
<evidence type="ECO:0000259" key="4">
    <source>
        <dbReference type="Pfam" id="PF03781"/>
    </source>
</evidence>
<comment type="caution">
    <text evidence="7">The sequence shown here is derived from an EMBL/GenBank/DDBJ whole genome shotgun (WGS) entry which is preliminary data.</text>
</comment>
<evidence type="ECO:0000259" key="6">
    <source>
        <dbReference type="Pfam" id="PF12867"/>
    </source>
</evidence>
<dbReference type="FunFam" id="3.90.1580.10:FF:000006">
    <property type="entry name" value="Generic methyltransferase, putative"/>
    <property type="match status" value="1"/>
</dbReference>
<dbReference type="InterPro" id="IPR029063">
    <property type="entry name" value="SAM-dependent_MTases_sf"/>
</dbReference>
<evidence type="ECO:0000259" key="5">
    <source>
        <dbReference type="Pfam" id="PF08242"/>
    </source>
</evidence>
<dbReference type="SUPFAM" id="SSF53335">
    <property type="entry name" value="S-adenosyl-L-methionine-dependent methyltransferases"/>
    <property type="match status" value="1"/>
</dbReference>
<dbReference type="PANTHER" id="PTHR23150:SF26">
    <property type="entry name" value="GENERIC METHYLTRANSFERASE"/>
    <property type="match status" value="1"/>
</dbReference>
<dbReference type="InterPro" id="IPR042095">
    <property type="entry name" value="SUMF_sf"/>
</dbReference>
<feature type="domain" description="Methyltransferase type 12" evidence="5">
    <location>
        <begin position="518"/>
        <end position="639"/>
    </location>
</feature>
<dbReference type="GO" id="GO:0032259">
    <property type="term" value="P:methylation"/>
    <property type="evidence" value="ECO:0007669"/>
    <property type="project" value="UniProtKB-KW"/>
</dbReference>
<dbReference type="Proteomes" id="UP000051242">
    <property type="component" value="Unassembled WGS sequence"/>
</dbReference>
<name>A0A0R2T3R0_9GAMM</name>
<evidence type="ECO:0000256" key="1">
    <source>
        <dbReference type="ARBA" id="ARBA00023002"/>
    </source>
</evidence>
<dbReference type="InterPro" id="IPR024775">
    <property type="entry name" value="DinB-like"/>
</dbReference>
<proteinExistence type="predicted"/>
<dbReference type="NCBIfam" id="TIGR04344">
    <property type="entry name" value="ovoA_Nterm"/>
    <property type="match status" value="1"/>
</dbReference>
<dbReference type="GO" id="GO:0008168">
    <property type="term" value="F:methyltransferase activity"/>
    <property type="evidence" value="ECO:0007669"/>
    <property type="project" value="UniProtKB-KW"/>
</dbReference>
<protein>
    <submittedName>
        <fullName evidence="7">SAM-dependent methyltransferase</fullName>
    </submittedName>
</protein>
<evidence type="ECO:0000256" key="3">
    <source>
        <dbReference type="ARBA" id="ARBA00037882"/>
    </source>
</evidence>
<evidence type="ECO:0000313" key="7">
    <source>
        <dbReference type="EMBL" id="KRO81769.1"/>
    </source>
</evidence>
<dbReference type="Pfam" id="PF12867">
    <property type="entry name" value="DinB_2"/>
    <property type="match status" value="1"/>
</dbReference>
<dbReference type="CDD" id="cd02440">
    <property type="entry name" value="AdoMet_MTases"/>
    <property type="match status" value="1"/>
</dbReference>
<feature type="domain" description="Sulfatase-modifying factor enzyme-like" evidence="4">
    <location>
        <begin position="203"/>
        <end position="456"/>
    </location>
</feature>
<comment type="pathway">
    <text evidence="3">Amino-acid biosynthesis; ergothioneine biosynthesis.</text>
</comment>
<evidence type="ECO:0000256" key="2">
    <source>
        <dbReference type="ARBA" id="ARBA00023004"/>
    </source>
</evidence>
<dbReference type="Pfam" id="PF03781">
    <property type="entry name" value="FGE-sulfatase"/>
    <property type="match status" value="1"/>
</dbReference>
<dbReference type="PANTHER" id="PTHR23150">
    <property type="entry name" value="SULFATASE MODIFYING FACTOR 1, 2"/>
    <property type="match status" value="1"/>
</dbReference>
<dbReference type="InterPro" id="IPR013217">
    <property type="entry name" value="Methyltransf_12"/>
</dbReference>
<sequence length="717" mass="82381">MNAPERLDPLVTKTCYLNGSDPEKKREEIRSYFHQTFSLYESLFDCLASDDAYYTKATPLRHPLIFYYGHTSVFFINKLHVAKLIPERLDPRIESMLAIGVDEMSWDDLNDAHYDWPTPAEVLDYRNKTRDIVDNLISSVPVAMPIGWEDPLWIVMMGIEHERIHLETSSVLMRQLPLSLVKPSPLFKDCSDSGEAPTNALLPVSGRRVEQGRSRRDNVYRWDNEYGYLETPVADFNASKYLASNGEFLAFVEDGGYATRDYWDDEGWGWLQHSEARHPSFWSKTETGYRYRTITREIDMPWNWPVDVNALEAAAFCRWTSAKTGKNVRLPTEAEWLCLREEIVSDQPNWKSAPGNINLEHGASACPVDLFGTVTKRGEEFFDIVGNVWQWTQTPIDGLPGFEVHEVYDDFSTPTFDGQHNLIKGGSYFSTGNSALKDSRYAFRRHFFQHAGFRYVEGEEPIITTSNPYETDEQVSQYIEFHFGSDYHGVPNFAGACGTLCLEYFAATTERKQSRRALDLGCAIGRTSFELAREFDHVDGIDFSARFVSAATQLKENDSKRYTIRDEGDLFSFKETSLAEHGLAETAHKCEFWQGDACNLSDKFSNYDLVFAGNLIDRLYEPEKFVSRIHELVNEDGLLVITSPYTWLSEFTDQENWIGGYKRDGENFTTLDGLKELLAPHFDLVDEPRDVPFVIRETARKFQHSVAQMSVWHKRKK</sequence>
<dbReference type="Gene3D" id="3.40.50.150">
    <property type="entry name" value="Vaccinia Virus protein VP39"/>
    <property type="match status" value="1"/>
</dbReference>
<dbReference type="InterPro" id="IPR027625">
    <property type="entry name" value="OvoA_Cterm"/>
</dbReference>
<gene>
    <name evidence="7" type="ORF">ABR85_03545</name>
</gene>
<dbReference type="InterPro" id="IPR051043">
    <property type="entry name" value="Sulfatase_Mod_Factor_Kinase"/>
</dbReference>
<dbReference type="InterPro" id="IPR005532">
    <property type="entry name" value="SUMF_dom"/>
</dbReference>
<keyword evidence="1" id="KW-0560">Oxidoreductase</keyword>
<keyword evidence="2" id="KW-0408">Iron</keyword>
<dbReference type="Gene3D" id="3.90.1580.10">
    <property type="entry name" value="paralog of FGE (formylglycine-generating enzyme)"/>
    <property type="match status" value="1"/>
</dbReference>
<evidence type="ECO:0000313" key="8">
    <source>
        <dbReference type="Proteomes" id="UP000051242"/>
    </source>
</evidence>
<feature type="domain" description="DinB-like" evidence="6">
    <location>
        <begin position="33"/>
        <end position="168"/>
    </location>
</feature>
<organism evidence="7 8">
    <name type="scientific">OM182 bacterium BACL3 MAG-120619-bin3</name>
    <dbReference type="NCBI Taxonomy" id="1655593"/>
    <lineage>
        <taxon>Bacteria</taxon>
        <taxon>Pseudomonadati</taxon>
        <taxon>Pseudomonadota</taxon>
        <taxon>Gammaproteobacteria</taxon>
        <taxon>OMG group</taxon>
        <taxon>OM182 clade</taxon>
    </lineage>
</organism>
<keyword evidence="7" id="KW-0808">Transferase</keyword>
<dbReference type="InterPro" id="IPR016187">
    <property type="entry name" value="CTDL_fold"/>
</dbReference>
<keyword evidence="7" id="KW-0489">Methyltransferase</keyword>
<reference evidence="7 8" key="1">
    <citation type="submission" date="2015-10" db="EMBL/GenBank/DDBJ databases">
        <title>Metagenome-Assembled Genomes uncover a global brackish microbiome.</title>
        <authorList>
            <person name="Hugerth L.W."/>
            <person name="Larsson J."/>
            <person name="Alneberg J."/>
            <person name="Lindh M.V."/>
            <person name="Legrand C."/>
            <person name="Pinhassi J."/>
            <person name="Andersson A.F."/>
        </authorList>
    </citation>
    <scope>NUCLEOTIDE SEQUENCE [LARGE SCALE GENOMIC DNA]</scope>
    <source>
        <strain evidence="7">BACL22 MAG-120619-bin3</strain>
    </source>
</reference>
<dbReference type="Pfam" id="PF08242">
    <property type="entry name" value="Methyltransf_12"/>
    <property type="match status" value="1"/>
</dbReference>
<dbReference type="SUPFAM" id="SSF56436">
    <property type="entry name" value="C-type lectin-like"/>
    <property type="match status" value="1"/>
</dbReference>
<accession>A0A0R2T3R0</accession>
<dbReference type="InterPro" id="IPR027577">
    <property type="entry name" value="OvoA_Nterm"/>
</dbReference>
<dbReference type="AlphaFoldDB" id="A0A0R2T3R0"/>
<dbReference type="GO" id="GO:0120147">
    <property type="term" value="F:formylglycine-generating oxidase activity"/>
    <property type="evidence" value="ECO:0007669"/>
    <property type="project" value="TreeGrafter"/>
</dbReference>
<dbReference type="EMBL" id="LICD01000069">
    <property type="protein sequence ID" value="KRO81769.1"/>
    <property type="molecule type" value="Genomic_DNA"/>
</dbReference>